<dbReference type="GeneID" id="9592044"/>
<accession>D8QF84</accession>
<protein>
    <submittedName>
        <fullName evidence="1">Uncharacterized protein</fullName>
    </submittedName>
</protein>
<dbReference type="Proteomes" id="UP000007431">
    <property type="component" value="Unassembled WGS sequence"/>
</dbReference>
<name>D8QF84_SCHCM</name>
<feature type="non-terminal residue" evidence="1">
    <location>
        <position position="112"/>
    </location>
</feature>
<dbReference type="RefSeq" id="XP_003028274.1">
    <property type="nucleotide sequence ID" value="XM_003028228.1"/>
</dbReference>
<dbReference type="HOGENOM" id="CLU_143023_0_0_1"/>
<dbReference type="InParanoid" id="D8QF84"/>
<evidence type="ECO:0000313" key="1">
    <source>
        <dbReference type="EMBL" id="EFI93371.1"/>
    </source>
</evidence>
<dbReference type="VEuPathDB" id="FungiDB:SCHCODRAFT_02671535"/>
<reference evidence="1 2" key="1">
    <citation type="journal article" date="2010" name="Nat. Biotechnol.">
        <title>Genome sequence of the model mushroom Schizophyllum commune.</title>
        <authorList>
            <person name="Ohm R.A."/>
            <person name="de Jong J.F."/>
            <person name="Lugones L.G."/>
            <person name="Aerts A."/>
            <person name="Kothe E."/>
            <person name="Stajich J.E."/>
            <person name="de Vries R.P."/>
            <person name="Record E."/>
            <person name="Levasseur A."/>
            <person name="Baker S.E."/>
            <person name="Bartholomew K.A."/>
            <person name="Coutinho P.M."/>
            <person name="Erdmann S."/>
            <person name="Fowler T.J."/>
            <person name="Gathman A.C."/>
            <person name="Lombard V."/>
            <person name="Henrissat B."/>
            <person name="Knabe N."/>
            <person name="Kuees U."/>
            <person name="Lilly W.W."/>
            <person name="Lindquist E."/>
            <person name="Lucas S."/>
            <person name="Magnuson J.K."/>
            <person name="Piumi F."/>
            <person name="Raudaskoski M."/>
            <person name="Salamov A."/>
            <person name="Schmutz J."/>
            <person name="Schwarze F.W.M.R."/>
            <person name="vanKuyk P.A."/>
            <person name="Horton J.S."/>
            <person name="Grigoriev I.V."/>
            <person name="Woesten H.A.B."/>
        </authorList>
    </citation>
    <scope>NUCLEOTIDE SEQUENCE [LARGE SCALE GENOMIC DNA]</scope>
    <source>
        <strain evidence="2">H4-8 / FGSC 9210</strain>
    </source>
</reference>
<proteinExistence type="predicted"/>
<organism evidence="2">
    <name type="scientific">Schizophyllum commune (strain H4-8 / FGSC 9210)</name>
    <name type="common">Split gill fungus</name>
    <dbReference type="NCBI Taxonomy" id="578458"/>
    <lineage>
        <taxon>Eukaryota</taxon>
        <taxon>Fungi</taxon>
        <taxon>Dikarya</taxon>
        <taxon>Basidiomycota</taxon>
        <taxon>Agaricomycotina</taxon>
        <taxon>Agaricomycetes</taxon>
        <taxon>Agaricomycetidae</taxon>
        <taxon>Agaricales</taxon>
        <taxon>Schizophyllaceae</taxon>
        <taxon>Schizophyllum</taxon>
    </lineage>
</organism>
<evidence type="ECO:0000313" key="2">
    <source>
        <dbReference type="Proteomes" id="UP000007431"/>
    </source>
</evidence>
<dbReference type="EMBL" id="GL377311">
    <property type="protein sequence ID" value="EFI93371.1"/>
    <property type="molecule type" value="Genomic_DNA"/>
</dbReference>
<dbReference type="OrthoDB" id="2841386at2759"/>
<dbReference type="AlphaFoldDB" id="D8QF84"/>
<dbReference type="KEGG" id="scm:SCHCO_02671535"/>
<gene>
    <name evidence="1" type="ORF">SCHCODRAFT_112517</name>
</gene>
<keyword evidence="2" id="KW-1185">Reference proteome</keyword>
<sequence length="112" mass="13301">MAAIVLNTRPPMYLFGWRYPYKQFLRQIINAPYLTPQEIWDYSVAVPFAEEFPHLAKYVPLLYVDPETRQCTVIIATNSDEESREMANNEEVIQGLRPILKESREPCWYRYP</sequence>